<dbReference type="EMBL" id="RCMG01001166">
    <property type="protein sequence ID" value="KAG2834487.1"/>
    <property type="molecule type" value="Genomic_DNA"/>
</dbReference>
<proteinExistence type="predicted"/>
<dbReference type="AlphaFoldDB" id="A0A329RIA6"/>
<dbReference type="EMBL" id="MJFZ01001140">
    <property type="protein sequence ID" value="RAW23072.1"/>
    <property type="molecule type" value="Genomic_DNA"/>
</dbReference>
<evidence type="ECO:0000313" key="1">
    <source>
        <dbReference type="EMBL" id="KAG2834487.1"/>
    </source>
</evidence>
<dbReference type="STRING" id="29920.A0A329RIA6"/>
<reference evidence="6 7" key="1">
    <citation type="submission" date="2018-01" db="EMBL/GenBank/DDBJ databases">
        <title>Draft genome of the strawberry crown rot pathogen Phytophthora cactorum.</title>
        <authorList>
            <person name="Armitage A.D."/>
            <person name="Lysoe E."/>
            <person name="Nellist C.F."/>
            <person name="Harrison R.J."/>
            <person name="Brurberg M.B."/>
        </authorList>
    </citation>
    <scope>NUCLEOTIDE SEQUENCE [LARGE SCALE GENOMIC DNA]</scope>
    <source>
        <strain evidence="6 7">10300</strain>
    </source>
</reference>
<dbReference type="EMBL" id="RCMK01001230">
    <property type="protein sequence ID" value="KAG2898939.1"/>
    <property type="molecule type" value="Genomic_DNA"/>
</dbReference>
<dbReference type="Proteomes" id="UP000697107">
    <property type="component" value="Unassembled WGS sequence"/>
</dbReference>
<dbReference type="CDD" id="cd09272">
    <property type="entry name" value="RNase_HI_RT_Ty1"/>
    <property type="match status" value="1"/>
</dbReference>
<dbReference type="VEuPathDB" id="FungiDB:PC110_g20493"/>
<dbReference type="Proteomes" id="UP000251314">
    <property type="component" value="Unassembled WGS sequence"/>
</dbReference>
<protein>
    <recommendedName>
        <fullName evidence="8">Reverse transcriptase Ty1/copia-type domain-containing protein</fullName>
    </recommendedName>
</protein>
<evidence type="ECO:0000313" key="3">
    <source>
        <dbReference type="EMBL" id="KAG2898939.1"/>
    </source>
</evidence>
<organism evidence="6 7">
    <name type="scientific">Phytophthora cactorum</name>
    <dbReference type="NCBI Taxonomy" id="29920"/>
    <lineage>
        <taxon>Eukaryota</taxon>
        <taxon>Sar</taxon>
        <taxon>Stramenopiles</taxon>
        <taxon>Oomycota</taxon>
        <taxon>Peronosporomycetes</taxon>
        <taxon>Peronosporales</taxon>
        <taxon>Peronosporaceae</taxon>
        <taxon>Phytophthora</taxon>
    </lineage>
</organism>
<dbReference type="EMBL" id="RCMI01001047">
    <property type="protein sequence ID" value="KAG2891711.1"/>
    <property type="molecule type" value="Genomic_DNA"/>
</dbReference>
<evidence type="ECO:0000313" key="5">
    <source>
        <dbReference type="EMBL" id="KAG3208008.1"/>
    </source>
</evidence>
<accession>A0A329RIA6</accession>
<keyword evidence="7" id="KW-1185">Reference proteome</keyword>
<dbReference type="Proteomes" id="UP000736787">
    <property type="component" value="Unassembled WGS sequence"/>
</dbReference>
<evidence type="ECO:0000313" key="4">
    <source>
        <dbReference type="EMBL" id="KAG2964648.1"/>
    </source>
</evidence>
<evidence type="ECO:0000313" key="7">
    <source>
        <dbReference type="Proteomes" id="UP000251314"/>
    </source>
</evidence>
<evidence type="ECO:0000313" key="6">
    <source>
        <dbReference type="EMBL" id="RAW23072.1"/>
    </source>
</evidence>
<sequence length="67" mass="7649">MALARNVGYQAHTKHIDIHYHFIRENVTNGEVELVYVDTKNQLADYLAKGLSTKTLRYLVDRSNVGS</sequence>
<dbReference type="EMBL" id="RCML01001191">
    <property type="protein sequence ID" value="KAG2964648.1"/>
    <property type="molecule type" value="Genomic_DNA"/>
</dbReference>
<evidence type="ECO:0000313" key="2">
    <source>
        <dbReference type="EMBL" id="KAG2891711.1"/>
    </source>
</evidence>
<evidence type="ECO:0008006" key="8">
    <source>
        <dbReference type="Google" id="ProtNLM"/>
    </source>
</evidence>
<dbReference type="EMBL" id="RCMV01001576">
    <property type="protein sequence ID" value="KAG3208008.1"/>
    <property type="molecule type" value="Genomic_DNA"/>
</dbReference>
<dbReference type="Proteomes" id="UP000774804">
    <property type="component" value="Unassembled WGS sequence"/>
</dbReference>
<name>A0A329RIA6_9STRA</name>
<dbReference type="OrthoDB" id="1113209at2759"/>
<comment type="caution">
    <text evidence="6">The sequence shown here is derived from an EMBL/GenBank/DDBJ whole genome shotgun (WGS) entry which is preliminary data.</text>
</comment>
<reference evidence="1" key="2">
    <citation type="submission" date="2018-10" db="EMBL/GenBank/DDBJ databases">
        <title>Effector identification in a new, highly contiguous assembly of the strawberry crown rot pathogen Phytophthora cactorum.</title>
        <authorList>
            <person name="Armitage A.D."/>
            <person name="Nellist C.F."/>
            <person name="Bates H."/>
            <person name="Vickerstaff R.J."/>
            <person name="Harrison R.J."/>
        </authorList>
    </citation>
    <scope>NUCLEOTIDE SEQUENCE</scope>
    <source>
        <strain evidence="1">15-7</strain>
        <strain evidence="2">4032</strain>
        <strain evidence="3">4040</strain>
        <strain evidence="4">P415</strain>
        <strain evidence="5">P421</strain>
    </source>
</reference>
<dbReference type="Proteomes" id="UP000735874">
    <property type="component" value="Unassembled WGS sequence"/>
</dbReference>
<dbReference type="Proteomes" id="UP000760860">
    <property type="component" value="Unassembled WGS sequence"/>
</dbReference>
<gene>
    <name evidence="6" type="ORF">PC110_g20493</name>
    <name evidence="1" type="ORF">PC113_g20380</name>
    <name evidence="2" type="ORF">PC115_g19084</name>
    <name evidence="3" type="ORF">PC117_g22407</name>
    <name evidence="4" type="ORF">PC118_g20194</name>
    <name evidence="5" type="ORF">PC129_g20956</name>
</gene>